<dbReference type="Proteomes" id="UP000679307">
    <property type="component" value="Chromosome"/>
</dbReference>
<sequence length="153" mass="15772">MVLVALATSAGYYVTNPPPLTVRDSPVTATVPSGQPVYLGVYEPDEDAGRTLDLRGVQVDVTSTREIAVQPLVCVGGSVDVTTAPDTTCTDIVDPAGADLGPDDDLMLQVTGSGSTVAVVEPVTISFVEGVRRGTHQAGSPARVRVLPVSSPR</sequence>
<dbReference type="EMBL" id="CP075371">
    <property type="protein sequence ID" value="QVT80291.1"/>
    <property type="molecule type" value="Genomic_DNA"/>
</dbReference>
<protein>
    <submittedName>
        <fullName evidence="1">Uncharacterized protein</fullName>
    </submittedName>
</protein>
<proteinExistence type="predicted"/>
<name>A0ABX8EIW9_9ACTN</name>
<reference evidence="1 2" key="1">
    <citation type="submission" date="2021-05" db="EMBL/GenBank/DDBJ databases">
        <title>Complete genome of Nocardioides aquaticus KCTC 9944T isolated from meromictic and hypersaline Ekho Lake, Antarctica.</title>
        <authorList>
            <person name="Hwang K."/>
            <person name="Kim K.M."/>
            <person name="Choe H."/>
        </authorList>
    </citation>
    <scope>NUCLEOTIDE SEQUENCE [LARGE SCALE GENOMIC DNA]</scope>
    <source>
        <strain evidence="1 2">KCTC 9944</strain>
    </source>
</reference>
<organism evidence="1 2">
    <name type="scientific">Nocardioides aquaticus</name>
    <dbReference type="NCBI Taxonomy" id="160826"/>
    <lineage>
        <taxon>Bacteria</taxon>
        <taxon>Bacillati</taxon>
        <taxon>Actinomycetota</taxon>
        <taxon>Actinomycetes</taxon>
        <taxon>Propionibacteriales</taxon>
        <taxon>Nocardioidaceae</taxon>
        <taxon>Nocardioides</taxon>
    </lineage>
</organism>
<evidence type="ECO:0000313" key="2">
    <source>
        <dbReference type="Proteomes" id="UP000679307"/>
    </source>
</evidence>
<evidence type="ECO:0000313" key="1">
    <source>
        <dbReference type="EMBL" id="QVT80291.1"/>
    </source>
</evidence>
<accession>A0ABX8EIW9</accession>
<keyword evidence="2" id="KW-1185">Reference proteome</keyword>
<gene>
    <name evidence="1" type="ORF">ENKNEFLB_02683</name>
</gene>